<reference evidence="4" key="1">
    <citation type="submission" date="2020-03" db="EMBL/GenBank/DDBJ databases">
        <title>Site-based positive gene gene selection in Geosmithia morbida across the United States reveals a broad range of putative effectors and factors for local host and environmental adapation.</title>
        <authorList>
            <person name="Onufrak A."/>
            <person name="Murdoch R.W."/>
            <person name="Gazis R."/>
            <person name="Huff M."/>
            <person name="Staton M."/>
            <person name="Klingeman W."/>
            <person name="Hadziabdic D."/>
        </authorList>
    </citation>
    <scope>NUCLEOTIDE SEQUENCE</scope>
    <source>
        <strain evidence="4">1262</strain>
    </source>
</reference>
<dbReference type="RefSeq" id="XP_035318310.1">
    <property type="nucleotide sequence ID" value="XM_035466541.1"/>
</dbReference>
<dbReference type="Pfam" id="PF05368">
    <property type="entry name" value="NmrA"/>
    <property type="match status" value="1"/>
</dbReference>
<sequence length="320" mass="34908">MGAENRITKVAIVGAGGRCGRYVTEALLENGKHTVTAITRTDSTSGFPDGVTVTKVDFADPLTLTASLKGQDALVMTLSLSSPLETEAQLIRAAADAGVPWVLPNDWSPDTDDEALVKDISVLQPRAEARKLISRLGKSSYISVSTSFWYEWSLSIPEAFGIDIKNRSVTYFDRGETRISTSTWPQVGRTVAALLSLPVESGMFSSEVSLGKFRNKVVHVNSFTLSQKDMFESVLRVTGTDTKEWTVKHEHSKDRYDEGLKADSVVKLLYSRVFYPDGSGDVENSKGTINGLLGLPTEDVDDATRRAMERLDSPVVSPPV</sequence>
<dbReference type="CDD" id="cd05259">
    <property type="entry name" value="PCBER_SDR_a"/>
    <property type="match status" value="1"/>
</dbReference>
<dbReference type="PANTHER" id="PTHR47706:SF7">
    <property type="entry name" value="CIPA-LIKE, PUTATIVE (AFU_ORTHOLOGUE AFUA_1G01630)-RELATED"/>
    <property type="match status" value="1"/>
</dbReference>
<dbReference type="GeneID" id="55970795"/>
<dbReference type="InterPro" id="IPR008030">
    <property type="entry name" value="NmrA-like"/>
</dbReference>
<dbReference type="PANTHER" id="PTHR47706">
    <property type="entry name" value="NMRA-LIKE FAMILY PROTEIN"/>
    <property type="match status" value="1"/>
</dbReference>
<evidence type="ECO:0000313" key="5">
    <source>
        <dbReference type="Proteomes" id="UP000749293"/>
    </source>
</evidence>
<accession>A0A9P5CXU0</accession>
<dbReference type="SUPFAM" id="SSF51735">
    <property type="entry name" value="NAD(P)-binding Rossmann-fold domains"/>
    <property type="match status" value="1"/>
</dbReference>
<dbReference type="GO" id="GO:0016491">
    <property type="term" value="F:oxidoreductase activity"/>
    <property type="evidence" value="ECO:0007669"/>
    <property type="project" value="UniProtKB-KW"/>
</dbReference>
<dbReference type="EMBL" id="JAANYQ010000022">
    <property type="protein sequence ID" value="KAF4119658.1"/>
    <property type="molecule type" value="Genomic_DNA"/>
</dbReference>
<evidence type="ECO:0000256" key="1">
    <source>
        <dbReference type="ARBA" id="ARBA00022857"/>
    </source>
</evidence>
<evidence type="ECO:0000313" key="4">
    <source>
        <dbReference type="EMBL" id="KAF4119658.1"/>
    </source>
</evidence>
<keyword evidence="1" id="KW-0521">NADP</keyword>
<dbReference type="InterPro" id="IPR036291">
    <property type="entry name" value="NAD(P)-bd_dom_sf"/>
</dbReference>
<dbReference type="Proteomes" id="UP000749293">
    <property type="component" value="Unassembled WGS sequence"/>
</dbReference>
<comment type="caution">
    <text evidence="4">The sequence shown here is derived from an EMBL/GenBank/DDBJ whole genome shotgun (WGS) entry which is preliminary data.</text>
</comment>
<dbReference type="Gene3D" id="3.40.50.720">
    <property type="entry name" value="NAD(P)-binding Rossmann-like Domain"/>
    <property type="match status" value="1"/>
</dbReference>
<dbReference type="InterPro" id="IPR045312">
    <property type="entry name" value="PCBER-like"/>
</dbReference>
<gene>
    <name evidence="4" type="ORF">GMORB2_4567</name>
</gene>
<keyword evidence="2" id="KW-0560">Oxidoreductase</keyword>
<feature type="domain" description="NmrA-like" evidence="3">
    <location>
        <begin position="9"/>
        <end position="143"/>
    </location>
</feature>
<protein>
    <recommendedName>
        <fullName evidence="3">NmrA-like domain-containing protein</fullName>
    </recommendedName>
</protein>
<evidence type="ECO:0000256" key="2">
    <source>
        <dbReference type="ARBA" id="ARBA00023002"/>
    </source>
</evidence>
<proteinExistence type="predicted"/>
<dbReference type="InterPro" id="IPR051609">
    <property type="entry name" value="NmrA/Isoflavone_reductase-like"/>
</dbReference>
<evidence type="ECO:0000259" key="3">
    <source>
        <dbReference type="Pfam" id="PF05368"/>
    </source>
</evidence>
<name>A0A9P5CXU0_9HYPO</name>
<dbReference type="OrthoDB" id="419598at2759"/>
<dbReference type="AlphaFoldDB" id="A0A9P5CXU0"/>
<dbReference type="Gene3D" id="3.90.25.10">
    <property type="entry name" value="UDP-galactose 4-epimerase, domain 1"/>
    <property type="match status" value="1"/>
</dbReference>
<organism evidence="4 5">
    <name type="scientific">Geosmithia morbida</name>
    <dbReference type="NCBI Taxonomy" id="1094350"/>
    <lineage>
        <taxon>Eukaryota</taxon>
        <taxon>Fungi</taxon>
        <taxon>Dikarya</taxon>
        <taxon>Ascomycota</taxon>
        <taxon>Pezizomycotina</taxon>
        <taxon>Sordariomycetes</taxon>
        <taxon>Hypocreomycetidae</taxon>
        <taxon>Hypocreales</taxon>
        <taxon>Bionectriaceae</taxon>
        <taxon>Geosmithia</taxon>
    </lineage>
</organism>
<keyword evidence="5" id="KW-1185">Reference proteome</keyword>